<sequence>MCRLFCFSARPCPEEELCMRVGWCGRQNTEKGAVVHVLPVRCSCNYPHPRPFFFLLPRSDFGLFSPLAFHLSRRQSCLKAALRIVIVQVKLLPAAKKMLKRMDVGAPFGPAQPHAKWLLHRRTGTRGCVSDFMGERSFFFFSHAFFHHFFVSQWCARETVHSKEVRL</sequence>
<proteinExistence type="predicted"/>
<evidence type="ECO:0000313" key="1">
    <source>
        <dbReference type="EMBL" id="CCC53096.1"/>
    </source>
</evidence>
<gene>
    <name evidence="1" type="ORF">TVY486_1105800</name>
</gene>
<accession>G0UBA9</accession>
<protein>
    <submittedName>
        <fullName evidence="1">Uncharacterized protein</fullName>
    </submittedName>
</protein>
<organism evidence="1">
    <name type="scientific">Trypanosoma vivax (strain Y486)</name>
    <dbReference type="NCBI Taxonomy" id="1055687"/>
    <lineage>
        <taxon>Eukaryota</taxon>
        <taxon>Discoba</taxon>
        <taxon>Euglenozoa</taxon>
        <taxon>Kinetoplastea</taxon>
        <taxon>Metakinetoplastina</taxon>
        <taxon>Trypanosomatida</taxon>
        <taxon>Trypanosomatidae</taxon>
        <taxon>Trypanosoma</taxon>
        <taxon>Duttonella</taxon>
    </lineage>
</organism>
<dbReference type="AlphaFoldDB" id="G0UBA9"/>
<reference evidence="1" key="1">
    <citation type="journal article" date="2012" name="Proc. Natl. Acad. Sci. U.S.A.">
        <title>Antigenic diversity is generated by distinct evolutionary mechanisms in African trypanosome species.</title>
        <authorList>
            <person name="Jackson A.P."/>
            <person name="Berry A."/>
            <person name="Aslett M."/>
            <person name="Allison H.C."/>
            <person name="Burton P."/>
            <person name="Vavrova-Anderson J."/>
            <person name="Brown R."/>
            <person name="Browne H."/>
            <person name="Corton N."/>
            <person name="Hauser H."/>
            <person name="Gamble J."/>
            <person name="Gilderthorp R."/>
            <person name="Marcello L."/>
            <person name="McQuillan J."/>
            <person name="Otto T.D."/>
            <person name="Quail M.A."/>
            <person name="Sanders M.J."/>
            <person name="van Tonder A."/>
            <person name="Ginger M.L."/>
            <person name="Field M.C."/>
            <person name="Barry J.D."/>
            <person name="Hertz-Fowler C."/>
            <person name="Berriman M."/>
        </authorList>
    </citation>
    <scope>NUCLEOTIDE SEQUENCE</scope>
    <source>
        <strain evidence="1">Y486</strain>
    </source>
</reference>
<dbReference type="EMBL" id="HE573027">
    <property type="protein sequence ID" value="CCC53096.1"/>
    <property type="molecule type" value="Genomic_DNA"/>
</dbReference>
<dbReference type="VEuPathDB" id="TriTrypDB:TvY486_1105800"/>
<name>G0UBA9_TRYVY</name>